<organism evidence="2 3">
    <name type="scientific">Acidaminococcus intestini (strain RyC-MR95)</name>
    <dbReference type="NCBI Taxonomy" id="568816"/>
    <lineage>
        <taxon>Bacteria</taxon>
        <taxon>Bacillati</taxon>
        <taxon>Bacillota</taxon>
        <taxon>Negativicutes</taxon>
        <taxon>Acidaminococcales</taxon>
        <taxon>Acidaminococcaceae</taxon>
        <taxon>Acidaminococcus</taxon>
    </lineage>
</organism>
<gene>
    <name evidence="2" type="ordered locus">Acin_1832</name>
</gene>
<dbReference type="KEGG" id="ain:Acin_1832"/>
<dbReference type="AlphaFoldDB" id="G4Q3X7"/>
<evidence type="ECO:0000256" key="1">
    <source>
        <dbReference type="SAM" id="MobiDB-lite"/>
    </source>
</evidence>
<evidence type="ECO:0000313" key="2">
    <source>
        <dbReference type="EMBL" id="AEQ23043.1"/>
    </source>
</evidence>
<dbReference type="InParanoid" id="G4Q3X7"/>
<reference evidence="2 3" key="1">
    <citation type="journal article" date="2011" name="J. Bacteriol.">
        <title>Complete genome sequence of Acidaminococcus intestini RYC-MR95, a Gram-negative bacterium from the phylum Firmicutes.</title>
        <authorList>
            <person name="D'Auria G."/>
            <person name="Galan J.C."/>
            <person name="Rodriguez-Alcayna M."/>
            <person name="Moya A."/>
            <person name="Baquero F."/>
            <person name="Latorre A."/>
        </authorList>
    </citation>
    <scope>NUCLEOTIDE SEQUENCE [LARGE SCALE GENOMIC DNA]</scope>
    <source>
        <strain evidence="2 3">RyC-MR95</strain>
    </source>
</reference>
<accession>G4Q3X7</accession>
<feature type="region of interest" description="Disordered" evidence="1">
    <location>
        <begin position="1"/>
        <end position="64"/>
    </location>
</feature>
<dbReference type="EMBL" id="CP003058">
    <property type="protein sequence ID" value="AEQ23043.1"/>
    <property type="molecule type" value="Genomic_DNA"/>
</dbReference>
<dbReference type="eggNOG" id="ENOG503093G">
    <property type="taxonomic scope" value="Bacteria"/>
</dbReference>
<proteinExistence type="predicted"/>
<evidence type="ECO:0000313" key="3">
    <source>
        <dbReference type="Proteomes" id="UP000007093"/>
    </source>
</evidence>
<dbReference type="STRING" id="568816.Acin_1832"/>
<sequence>MDEVKDTNPVPTEPTEPEKTEPTPEPAPTPTDEAAPQGGTILTPPPEKDAPTAPETYDFTGSLPEGYRLDETTAQGFGNVCREMNLTNEQANTMAKFGFDFIGQIQAAQEAQALQQSKDWATQTRTELGASFDKTVSLAGVAIERLEKEIPELRSVLNENGLGNRLPIVKLFARIGEMVSEDQGGTLSNRSNMEATGYQALYPNTDFKRYE</sequence>
<dbReference type="Proteomes" id="UP000007093">
    <property type="component" value="Chromosome"/>
</dbReference>
<dbReference type="RefSeq" id="WP_014128842.1">
    <property type="nucleotide sequence ID" value="NC_016077.1"/>
</dbReference>
<dbReference type="PATRIC" id="fig|568816.4.peg.1779"/>
<protein>
    <submittedName>
        <fullName evidence="2">Uncharacterized protein</fullName>
    </submittedName>
</protein>
<keyword evidence="3" id="KW-1185">Reference proteome</keyword>
<name>G4Q3X7_ACIIR</name>
<dbReference type="HOGENOM" id="CLU_1302723_0_0_9"/>